<evidence type="ECO:0000256" key="13">
    <source>
        <dbReference type="ARBA" id="ARBA00023075"/>
    </source>
</evidence>
<comment type="similarity">
    <text evidence="3 17">Belongs to the complex I subunit 4 family.</text>
</comment>
<evidence type="ECO:0000313" key="20">
    <source>
        <dbReference type="EMBL" id="ARH53930.1"/>
    </source>
</evidence>
<dbReference type="EMBL" id="KX087311">
    <property type="protein sequence ID" value="ARH53930.1"/>
    <property type="molecule type" value="Genomic_DNA"/>
</dbReference>
<dbReference type="GO" id="GO:0008137">
    <property type="term" value="F:NADH dehydrogenase (ubiquinone) activity"/>
    <property type="evidence" value="ECO:0007669"/>
    <property type="project" value="UniProtKB-UniRule"/>
</dbReference>
<feature type="transmembrane region" description="Helical" evidence="17">
    <location>
        <begin position="417"/>
        <end position="434"/>
    </location>
</feature>
<evidence type="ECO:0000256" key="9">
    <source>
        <dbReference type="ARBA" id="ARBA00022967"/>
    </source>
</evidence>
<evidence type="ECO:0000256" key="17">
    <source>
        <dbReference type="RuleBase" id="RU003297"/>
    </source>
</evidence>
<feature type="transmembrane region" description="Helical" evidence="17">
    <location>
        <begin position="296"/>
        <end position="317"/>
    </location>
</feature>
<dbReference type="GO" id="GO:0031966">
    <property type="term" value="C:mitochondrial membrane"/>
    <property type="evidence" value="ECO:0007669"/>
    <property type="project" value="UniProtKB-SubCell"/>
</dbReference>
<dbReference type="EC" id="7.1.1.2" evidence="4 17"/>
<organism evidence="20">
    <name type="scientific">Lymexylon navale</name>
    <dbReference type="NCBI Taxonomy" id="295949"/>
    <lineage>
        <taxon>Eukaryota</taxon>
        <taxon>Metazoa</taxon>
        <taxon>Ecdysozoa</taxon>
        <taxon>Arthropoda</taxon>
        <taxon>Hexapoda</taxon>
        <taxon>Insecta</taxon>
        <taxon>Pterygota</taxon>
        <taxon>Neoptera</taxon>
        <taxon>Endopterygota</taxon>
        <taxon>Coleoptera</taxon>
        <taxon>Polyphaga</taxon>
        <taxon>Cucujiformia</taxon>
        <taxon>Lymexylinae</taxon>
        <taxon>Lymexylon</taxon>
    </lineage>
</organism>
<reference evidence="20" key="1">
    <citation type="submission" date="2016-04" db="EMBL/GenBank/DDBJ databases">
        <title>Mitochondria of beetle species.</title>
        <authorList>
            <person name="Hunter A."/>
            <person name="Moriniere J."/>
            <person name="Tang P."/>
            <person name="Linard B."/>
            <person name="Crampton-Platt A."/>
            <person name="Vogler A.P."/>
        </authorList>
    </citation>
    <scope>NUCLEOTIDE SEQUENCE</scope>
</reference>
<accession>A0A343C1N7</accession>
<evidence type="ECO:0000259" key="19">
    <source>
        <dbReference type="Pfam" id="PF01059"/>
    </source>
</evidence>
<evidence type="ECO:0000256" key="15">
    <source>
        <dbReference type="ARBA" id="ARBA00023136"/>
    </source>
</evidence>
<keyword evidence="8 17" id="KW-0812">Transmembrane</keyword>
<protein>
    <recommendedName>
        <fullName evidence="5 17">NADH-ubiquinone oxidoreductase chain 4</fullName>
        <ecNumber evidence="4 17">7.1.1.2</ecNumber>
    </recommendedName>
</protein>
<feature type="transmembrane region" description="Helical" evidence="17">
    <location>
        <begin position="176"/>
        <end position="199"/>
    </location>
</feature>
<feature type="transmembrane region" description="Helical" evidence="17">
    <location>
        <begin position="54"/>
        <end position="72"/>
    </location>
</feature>
<keyword evidence="7 17" id="KW-0679">Respiratory chain</keyword>
<gene>
    <name evidence="20" type="primary">nad4</name>
</gene>
<proteinExistence type="inferred from homology"/>
<feature type="domain" description="NADH:ubiquinone oxidoreductase chain 4 N-terminal" evidence="19">
    <location>
        <begin position="1"/>
        <end position="99"/>
    </location>
</feature>
<keyword evidence="14 17" id="KW-0496">Mitochondrion</keyword>
<feature type="transmembrane region" description="Helical" evidence="17">
    <location>
        <begin position="135"/>
        <end position="156"/>
    </location>
</feature>
<keyword evidence="11 17" id="KW-1133">Transmembrane helix</keyword>
<dbReference type="Pfam" id="PF00361">
    <property type="entry name" value="Proton_antipo_M"/>
    <property type="match status" value="1"/>
</dbReference>
<dbReference type="AlphaFoldDB" id="A0A343C1N7"/>
<feature type="transmembrane region" description="Helical" evidence="17">
    <location>
        <begin position="338"/>
        <end position="356"/>
    </location>
</feature>
<evidence type="ECO:0000256" key="12">
    <source>
        <dbReference type="ARBA" id="ARBA00023027"/>
    </source>
</evidence>
<feature type="transmembrane region" description="Helical" evidence="17">
    <location>
        <begin position="268"/>
        <end position="290"/>
    </location>
</feature>
<keyword evidence="13 17" id="KW-0830">Ubiquinone</keyword>
<keyword evidence="9" id="KW-1278">Translocase</keyword>
<comment type="subcellular location">
    <subcellularLocation>
        <location evidence="2 17">Mitochondrion membrane</location>
        <topology evidence="2 17">Multi-pass membrane protein</topology>
    </subcellularLocation>
</comment>
<evidence type="ECO:0000256" key="3">
    <source>
        <dbReference type="ARBA" id="ARBA00009025"/>
    </source>
</evidence>
<comment type="function">
    <text evidence="1">Core subunit of the mitochondrial membrane respiratory chain NADH dehydrogenase (Complex I) that is believed to belong to the minimal assembly required for catalysis. Complex I functions in the transfer of electrons from NADH to the respiratory chain. The immediate electron acceptor for the enzyme is believed to be ubiquinone.</text>
</comment>
<comment type="function">
    <text evidence="17">Core subunit of the mitochondrial membrane respiratory chain NADH dehydrogenase (Complex I) which catalyzes electron transfer from NADH through the respiratory chain, using ubiquinone as an electron acceptor. Essential for the catalytic activity and assembly of complex I.</text>
</comment>
<evidence type="ECO:0000256" key="14">
    <source>
        <dbReference type="ARBA" id="ARBA00023128"/>
    </source>
</evidence>
<dbReference type="GO" id="GO:0048039">
    <property type="term" value="F:ubiquinone binding"/>
    <property type="evidence" value="ECO:0007669"/>
    <property type="project" value="TreeGrafter"/>
</dbReference>
<dbReference type="InterPro" id="IPR000260">
    <property type="entry name" value="NADH4_N"/>
</dbReference>
<sequence>MMKFLFMMLLLMPLSFLFFWEIYVMWILMYFLFFINYSFSYNFIMISYGLGMDLISYLLILLSFWICMLMILASQKMINNWKNLFLFMMLLLMLSLYLTFSSLNLFFFYLFFEVSLIPTLMLIIGWGYQPERLQAGIYLLFYTLLASLPMMIAIFFCYKKNYSLDFYFLNFMFSEVFLYLCINMVFFVKIPMFFIHLWLPKAHVEAPVSGSMILAGIMLKLGGYGLMRMMMILINVGLKINFIFISISLIGGFIVSLICINQSDMKSLIAYSSVVHMSLVVSGILTLNYWGFMGALIMMLAHGLCSSGMFCLANITYERLMSRSLYLNKGMINIMPSMSLWWFLLCSSNMAAPPSLNLLGEIMLINSIMSYSSLNFIFLMFISFFSAVYCLYLYSYSQHGQLSLGMYSFSMGKVREYLLLFLHWIPLNILVLKGELL</sequence>
<feature type="domain" description="NADH:quinone oxidoreductase/Mrp antiporter transmembrane" evidence="18">
    <location>
        <begin position="102"/>
        <end position="385"/>
    </location>
</feature>
<geneLocation type="mitochondrion" evidence="20"/>
<dbReference type="GO" id="GO:0003954">
    <property type="term" value="F:NADH dehydrogenase activity"/>
    <property type="evidence" value="ECO:0007669"/>
    <property type="project" value="TreeGrafter"/>
</dbReference>
<feature type="transmembrane region" description="Helical" evidence="17">
    <location>
        <begin position="7"/>
        <end position="34"/>
    </location>
</feature>
<dbReference type="InterPro" id="IPR001750">
    <property type="entry name" value="ND/Mrp_TM"/>
</dbReference>
<evidence type="ECO:0000256" key="16">
    <source>
        <dbReference type="ARBA" id="ARBA00049551"/>
    </source>
</evidence>
<feature type="transmembrane region" description="Helical" evidence="17">
    <location>
        <begin position="376"/>
        <end position="396"/>
    </location>
</feature>
<evidence type="ECO:0000256" key="1">
    <source>
        <dbReference type="ARBA" id="ARBA00003257"/>
    </source>
</evidence>
<keyword evidence="12 17" id="KW-0520">NAD</keyword>
<evidence type="ECO:0000256" key="11">
    <source>
        <dbReference type="ARBA" id="ARBA00022989"/>
    </source>
</evidence>
<evidence type="ECO:0000256" key="6">
    <source>
        <dbReference type="ARBA" id="ARBA00022448"/>
    </source>
</evidence>
<keyword evidence="15 17" id="KW-0472">Membrane</keyword>
<evidence type="ECO:0000256" key="4">
    <source>
        <dbReference type="ARBA" id="ARBA00012944"/>
    </source>
</evidence>
<evidence type="ECO:0000256" key="7">
    <source>
        <dbReference type="ARBA" id="ARBA00022660"/>
    </source>
</evidence>
<feature type="transmembrane region" description="Helical" evidence="17">
    <location>
        <begin position="240"/>
        <end position="261"/>
    </location>
</feature>
<evidence type="ECO:0000256" key="2">
    <source>
        <dbReference type="ARBA" id="ARBA00004225"/>
    </source>
</evidence>
<dbReference type="PANTHER" id="PTHR43507:SF20">
    <property type="entry name" value="NADH-UBIQUINONE OXIDOREDUCTASE CHAIN 4"/>
    <property type="match status" value="1"/>
</dbReference>
<evidence type="ECO:0000256" key="8">
    <source>
        <dbReference type="ARBA" id="ARBA00022692"/>
    </source>
</evidence>
<dbReference type="InterPro" id="IPR003918">
    <property type="entry name" value="NADH_UbQ_OxRdtase"/>
</dbReference>
<dbReference type="Pfam" id="PF01059">
    <property type="entry name" value="Oxidored_q5_N"/>
    <property type="match status" value="1"/>
</dbReference>
<dbReference type="PRINTS" id="PR01437">
    <property type="entry name" value="NUOXDRDTASE4"/>
</dbReference>
<dbReference type="PANTHER" id="PTHR43507">
    <property type="entry name" value="NADH-UBIQUINONE OXIDOREDUCTASE CHAIN 4"/>
    <property type="match status" value="1"/>
</dbReference>
<feature type="transmembrane region" description="Helical" evidence="17">
    <location>
        <begin position="211"/>
        <end position="234"/>
    </location>
</feature>
<comment type="catalytic activity">
    <reaction evidence="16 17">
        <text>a ubiquinone + NADH + 5 H(+)(in) = a ubiquinol + NAD(+) + 4 H(+)(out)</text>
        <dbReference type="Rhea" id="RHEA:29091"/>
        <dbReference type="Rhea" id="RHEA-COMP:9565"/>
        <dbReference type="Rhea" id="RHEA-COMP:9566"/>
        <dbReference type="ChEBI" id="CHEBI:15378"/>
        <dbReference type="ChEBI" id="CHEBI:16389"/>
        <dbReference type="ChEBI" id="CHEBI:17976"/>
        <dbReference type="ChEBI" id="CHEBI:57540"/>
        <dbReference type="ChEBI" id="CHEBI:57945"/>
        <dbReference type="EC" id="7.1.1.2"/>
    </reaction>
</comment>
<keyword evidence="6 17" id="KW-0813">Transport</keyword>
<dbReference type="GO" id="GO:0042773">
    <property type="term" value="P:ATP synthesis coupled electron transport"/>
    <property type="evidence" value="ECO:0007669"/>
    <property type="project" value="InterPro"/>
</dbReference>
<keyword evidence="10 17" id="KW-0249">Electron transport</keyword>
<feature type="transmembrane region" description="Helical" evidence="17">
    <location>
        <begin position="106"/>
        <end position="128"/>
    </location>
</feature>
<evidence type="ECO:0000259" key="18">
    <source>
        <dbReference type="Pfam" id="PF00361"/>
    </source>
</evidence>
<evidence type="ECO:0000256" key="5">
    <source>
        <dbReference type="ARBA" id="ARBA00021006"/>
    </source>
</evidence>
<feature type="transmembrane region" description="Helical" evidence="17">
    <location>
        <begin position="84"/>
        <end position="100"/>
    </location>
</feature>
<evidence type="ECO:0000256" key="10">
    <source>
        <dbReference type="ARBA" id="ARBA00022982"/>
    </source>
</evidence>
<name>A0A343C1N7_9CUCU</name>
<dbReference type="GO" id="GO:0015990">
    <property type="term" value="P:electron transport coupled proton transport"/>
    <property type="evidence" value="ECO:0007669"/>
    <property type="project" value="TreeGrafter"/>
</dbReference>